<dbReference type="GO" id="GO:0002188">
    <property type="term" value="P:translation reinitiation"/>
    <property type="evidence" value="ECO:0007669"/>
    <property type="project" value="TreeGrafter"/>
</dbReference>
<dbReference type="PANTHER" id="PTHR14005">
    <property type="entry name" value="EUKARYOTIC TRANSLATION INITIATION FACTOR 3, THETA SUBUNIT"/>
    <property type="match status" value="1"/>
</dbReference>
<dbReference type="GO" id="GO:0003729">
    <property type="term" value="F:mRNA binding"/>
    <property type="evidence" value="ECO:0007669"/>
    <property type="project" value="TreeGrafter"/>
</dbReference>
<organism evidence="7">
    <name type="scientific">Tetraselmis sp. GSL018</name>
    <dbReference type="NCBI Taxonomy" id="582737"/>
    <lineage>
        <taxon>Eukaryota</taxon>
        <taxon>Viridiplantae</taxon>
        <taxon>Chlorophyta</taxon>
        <taxon>core chlorophytes</taxon>
        <taxon>Chlorodendrophyceae</taxon>
        <taxon>Chlorodendrales</taxon>
        <taxon>Chlorodendraceae</taxon>
        <taxon>Tetraselmis</taxon>
    </lineage>
</organism>
<reference evidence="7" key="1">
    <citation type="submission" date="2014-05" db="EMBL/GenBank/DDBJ databases">
        <title>The transcriptome of the halophilic microalga Tetraselmis sp. GSL018 isolated from the Great Salt Lake, Utah.</title>
        <authorList>
            <person name="Jinkerson R.E."/>
            <person name="D'Adamo S."/>
            <person name="Posewitz M.C."/>
        </authorList>
    </citation>
    <scope>NUCLEOTIDE SEQUENCE</scope>
    <source>
        <strain evidence="7">GSL018</strain>
    </source>
</reference>
<dbReference type="GO" id="GO:0003743">
    <property type="term" value="F:translation initiation factor activity"/>
    <property type="evidence" value="ECO:0007669"/>
    <property type="project" value="UniProtKB-KW"/>
</dbReference>
<evidence type="ECO:0000256" key="5">
    <source>
        <dbReference type="ARBA" id="ARBA00022917"/>
    </source>
</evidence>
<dbReference type="InterPro" id="IPR027512">
    <property type="entry name" value="EIF3A"/>
</dbReference>
<dbReference type="GO" id="GO:0001732">
    <property type="term" value="P:formation of cytoplasmic translation initiation complex"/>
    <property type="evidence" value="ECO:0007669"/>
    <property type="project" value="TreeGrafter"/>
</dbReference>
<dbReference type="GO" id="GO:0071540">
    <property type="term" value="C:eukaryotic translation initiation factor 3 complex, eIF3e"/>
    <property type="evidence" value="ECO:0007669"/>
    <property type="project" value="TreeGrafter"/>
</dbReference>
<dbReference type="Gene3D" id="4.10.860.10">
    <property type="entry name" value="UVR domain"/>
    <property type="match status" value="1"/>
</dbReference>
<sequence length="405" mass="47000">MSRAYRSGTTFAKPENALKRAEELEAVGQRQAALQVLHDVVTSKRHRTWQKTLEDIMFKYVDLSVEMKRGRSAKEALMQYRNVCQQVNVNSLEEVIKYLLKTATAKAEEAQAQAETKDLVAADLEEDLAPEDLMLSYVSGDKSKDRTERELVTPWFKFLWETYRNTLEILRNNSRLEALYAMTAQRAFQFCQQYKRTMEFRRLCDILRTHLANLNRYPQREQRDRPDLTQPDSLQLYLETRFEQLKTACELEMWQEAFRSIEDIHGLMQYGKKPPKPQMMATYYAKLVQIFDVSGSNLYHAYAWYKLFNLSRQYNKNMSAHDQQMMACSVLLAALSIVPYERKDPSADSALDRERSVRMAAILGFTVDHKRDARELLSRNALLSDLLSKGIHGMVPAAPPPVREA</sequence>
<evidence type="ECO:0000256" key="3">
    <source>
        <dbReference type="ARBA" id="ARBA00022540"/>
    </source>
</evidence>
<gene>
    <name evidence="7" type="primary">EIF3S10</name>
    <name evidence="7" type="ORF">TSPGSL018_29740</name>
</gene>
<feature type="domain" description="eIF3a PCI" evidence="6">
    <location>
        <begin position="15"/>
        <end position="372"/>
    </location>
</feature>
<dbReference type="Pfam" id="PF22591">
    <property type="entry name" value="eIF3a_PCI_TPR-like"/>
    <property type="match status" value="1"/>
</dbReference>
<dbReference type="InterPro" id="IPR054711">
    <property type="entry name" value="eIF3a_PCI_TPR-like"/>
</dbReference>
<keyword evidence="4" id="KW-0694">RNA-binding</keyword>
<evidence type="ECO:0000259" key="6">
    <source>
        <dbReference type="Pfam" id="PF22591"/>
    </source>
</evidence>
<keyword evidence="2" id="KW-0963">Cytoplasm</keyword>
<evidence type="ECO:0000256" key="2">
    <source>
        <dbReference type="ARBA" id="ARBA00022490"/>
    </source>
</evidence>
<evidence type="ECO:0000313" key="7">
    <source>
        <dbReference type="EMBL" id="JAC60121.1"/>
    </source>
</evidence>
<name>A0A061QP54_9CHLO</name>
<dbReference type="GO" id="GO:0043614">
    <property type="term" value="C:multi-eIF complex"/>
    <property type="evidence" value="ECO:0007669"/>
    <property type="project" value="TreeGrafter"/>
</dbReference>
<keyword evidence="3 7" id="KW-0396">Initiation factor</keyword>
<dbReference type="AlphaFoldDB" id="A0A061QP54"/>
<evidence type="ECO:0000256" key="1">
    <source>
        <dbReference type="ARBA" id="ARBA00004496"/>
    </source>
</evidence>
<proteinExistence type="predicted"/>
<accession>A0A061QP54</accession>
<dbReference type="FunFam" id="4.10.860.10:FF:000001">
    <property type="entry name" value="Eukaryotic translation initiation factor 3 subunit A"/>
    <property type="match status" value="1"/>
</dbReference>
<dbReference type="Gene3D" id="1.25.40.860">
    <property type="match status" value="1"/>
</dbReference>
<protein>
    <submittedName>
        <fullName evidence="7">Translation initiation factor eIF-3 subunit 10</fullName>
    </submittedName>
</protein>
<dbReference type="PANTHER" id="PTHR14005:SF0">
    <property type="entry name" value="EUKARYOTIC TRANSLATION INITIATION FACTOR 3 SUBUNIT A"/>
    <property type="match status" value="1"/>
</dbReference>
<evidence type="ECO:0000256" key="4">
    <source>
        <dbReference type="ARBA" id="ARBA00022884"/>
    </source>
</evidence>
<keyword evidence="5" id="KW-0648">Protein biosynthesis</keyword>
<dbReference type="GO" id="GO:0071541">
    <property type="term" value="C:eukaryotic translation initiation factor 3 complex, eIF3m"/>
    <property type="evidence" value="ECO:0007669"/>
    <property type="project" value="TreeGrafter"/>
</dbReference>
<dbReference type="EMBL" id="GBEZ01027156">
    <property type="protein sequence ID" value="JAC60121.1"/>
    <property type="molecule type" value="Transcribed_RNA"/>
</dbReference>
<comment type="subcellular location">
    <subcellularLocation>
        <location evidence="1">Cytoplasm</location>
    </subcellularLocation>
</comment>